<evidence type="ECO:0000256" key="13">
    <source>
        <dbReference type="ARBA" id="ARBA00047283"/>
    </source>
</evidence>
<dbReference type="SUPFAM" id="SSF48013">
    <property type="entry name" value="NusB-like"/>
    <property type="match status" value="1"/>
</dbReference>
<comment type="similarity">
    <text evidence="3 14">Belongs to the class I-like SAM-binding methyltransferase superfamily. RsmB/NOP family.</text>
</comment>
<accession>A0A1H3XGK6</accession>
<dbReference type="InterPro" id="IPR006027">
    <property type="entry name" value="NusB_RsmB_TIM44"/>
</dbReference>
<comment type="subcellular location">
    <subcellularLocation>
        <location evidence="2">Cytoplasm</location>
    </subcellularLocation>
</comment>
<evidence type="ECO:0000313" key="16">
    <source>
        <dbReference type="EMBL" id="SDZ98350.1"/>
    </source>
</evidence>
<feature type="binding site" evidence="14">
    <location>
        <begin position="258"/>
        <end position="264"/>
    </location>
    <ligand>
        <name>S-adenosyl-L-methionine</name>
        <dbReference type="ChEBI" id="CHEBI:59789"/>
    </ligand>
</feature>
<evidence type="ECO:0000256" key="8">
    <source>
        <dbReference type="ARBA" id="ARBA00022679"/>
    </source>
</evidence>
<dbReference type="STRING" id="81409.SAMN04515656_10248"/>
<dbReference type="InterPro" id="IPR049560">
    <property type="entry name" value="MeTrfase_RsmB-F_NOP2_cat"/>
</dbReference>
<comment type="catalytic activity">
    <reaction evidence="13">
        <text>cytidine(967) in 16S rRNA + S-adenosyl-L-methionine = 5-methylcytidine(967) in 16S rRNA + S-adenosyl-L-homocysteine + H(+)</text>
        <dbReference type="Rhea" id="RHEA:42748"/>
        <dbReference type="Rhea" id="RHEA-COMP:10219"/>
        <dbReference type="Rhea" id="RHEA-COMP:10220"/>
        <dbReference type="ChEBI" id="CHEBI:15378"/>
        <dbReference type="ChEBI" id="CHEBI:57856"/>
        <dbReference type="ChEBI" id="CHEBI:59789"/>
        <dbReference type="ChEBI" id="CHEBI:74483"/>
        <dbReference type="ChEBI" id="CHEBI:82748"/>
        <dbReference type="EC" id="2.1.1.176"/>
    </reaction>
</comment>
<evidence type="ECO:0000256" key="2">
    <source>
        <dbReference type="ARBA" id="ARBA00004496"/>
    </source>
</evidence>
<dbReference type="GO" id="GO:0008649">
    <property type="term" value="F:rRNA methyltransferase activity"/>
    <property type="evidence" value="ECO:0007669"/>
    <property type="project" value="InterPro"/>
</dbReference>
<keyword evidence="7 14" id="KW-0489">Methyltransferase</keyword>
<dbReference type="SUPFAM" id="SSF53335">
    <property type="entry name" value="S-adenosyl-L-methionine-dependent methyltransferases"/>
    <property type="match status" value="1"/>
</dbReference>
<evidence type="ECO:0000256" key="4">
    <source>
        <dbReference type="ARBA" id="ARBA00012140"/>
    </source>
</evidence>
<reference evidence="16 17" key="1">
    <citation type="submission" date="2016-10" db="EMBL/GenBank/DDBJ databases">
        <authorList>
            <person name="de Groot N.N."/>
        </authorList>
    </citation>
    <scope>NUCLEOTIDE SEQUENCE [LARGE SCALE GENOMIC DNA]</scope>
    <source>
        <strain evidence="16 17">SR12</strain>
    </source>
</reference>
<evidence type="ECO:0000259" key="15">
    <source>
        <dbReference type="PROSITE" id="PS51686"/>
    </source>
</evidence>
<dbReference type="InterPro" id="IPR018314">
    <property type="entry name" value="RsmB/NOL1/NOP2-like_CS"/>
</dbReference>
<dbReference type="PRINTS" id="PR02008">
    <property type="entry name" value="RCMTFAMILY"/>
</dbReference>
<dbReference type="GO" id="GO:0005737">
    <property type="term" value="C:cytoplasm"/>
    <property type="evidence" value="ECO:0007669"/>
    <property type="project" value="UniProtKB-SubCell"/>
</dbReference>
<dbReference type="GO" id="GO:0006355">
    <property type="term" value="P:regulation of DNA-templated transcription"/>
    <property type="evidence" value="ECO:0007669"/>
    <property type="project" value="InterPro"/>
</dbReference>
<feature type="active site" description="Nucleophile" evidence="14">
    <location>
        <position position="380"/>
    </location>
</feature>
<dbReference type="GO" id="GO:0003723">
    <property type="term" value="F:RNA binding"/>
    <property type="evidence" value="ECO:0007669"/>
    <property type="project" value="UniProtKB-UniRule"/>
</dbReference>
<evidence type="ECO:0000256" key="9">
    <source>
        <dbReference type="ARBA" id="ARBA00022691"/>
    </source>
</evidence>
<dbReference type="InterPro" id="IPR054728">
    <property type="entry name" value="RsmB-like_ferredoxin"/>
</dbReference>
<keyword evidence="9 14" id="KW-0949">S-adenosyl-L-methionine</keyword>
<dbReference type="Gene3D" id="3.40.50.150">
    <property type="entry name" value="Vaccinia Virus protein VP39"/>
    <property type="match status" value="1"/>
</dbReference>
<evidence type="ECO:0000256" key="5">
    <source>
        <dbReference type="ARBA" id="ARBA00022490"/>
    </source>
</evidence>
<dbReference type="PROSITE" id="PS51686">
    <property type="entry name" value="SAM_MT_RSMB_NOP"/>
    <property type="match status" value="1"/>
</dbReference>
<name>A0A1H3XGK6_9FIRM</name>
<dbReference type="PANTHER" id="PTHR22807">
    <property type="entry name" value="NOP2 YEAST -RELATED NOL1/NOP2/FMU SUN DOMAIN-CONTAINING"/>
    <property type="match status" value="1"/>
</dbReference>
<dbReference type="Gene3D" id="3.30.70.1170">
    <property type="entry name" value="Sun protein, domain 3"/>
    <property type="match status" value="1"/>
</dbReference>
<keyword evidence="10 14" id="KW-0694">RNA-binding</keyword>
<dbReference type="InterPro" id="IPR035926">
    <property type="entry name" value="NusB-like_sf"/>
</dbReference>
<dbReference type="CDD" id="cd02440">
    <property type="entry name" value="AdoMet_MTases"/>
    <property type="match status" value="1"/>
</dbReference>
<comment type="function">
    <text evidence="1">Specifically methylates the cytosine at position 967 (m5C967) of 16S rRNA.</text>
</comment>
<sequence>MDSLQHILREGAFSNLETREVLSRVSLSGEDKGLYITLVYGTLQNQMYLDYLLCQVLDKPLKRLDGSVRIILEVAAYQIFFLDRIPDYAIVDEAVTLTGKKVPKARGFVNGVLRNILRQKAALADFRLEDWPNEKEGLSIRYSIPQWIIHKYFEVFGEEKAMTILPRMNDTPPFTLRTNTLKTTREALMAELSAIGMEPEAGTLYPEAIHLLGTAGMGSDIKKERLFSSGLYTIQDQGAMGLSHLLDPQPGEQILDMCAAPGGKTTHIAQLMENQGEIIARDIYDSRLALIDGAAHRLGISCIRTEKADGTRLNPIDIKAFDRILLDAPCTGMGIIRRKPEIRHRGDKKERKAIRQIQGVMLDHAATMLKDGGVLVYATCSVNPDENEHQIEMFLSNHPEMQMEPGTMGYTDLTMDGCDSFFHCKMTKNKA</sequence>
<keyword evidence="8 14" id="KW-0808">Transferase</keyword>
<dbReference type="NCBIfam" id="NF011494">
    <property type="entry name" value="PRK14902.1"/>
    <property type="match status" value="1"/>
</dbReference>
<dbReference type="InterPro" id="IPR004573">
    <property type="entry name" value="rRNA_ssu_MeTfrase_B"/>
</dbReference>
<evidence type="ECO:0000256" key="6">
    <source>
        <dbReference type="ARBA" id="ARBA00022552"/>
    </source>
</evidence>
<feature type="binding site" evidence="14">
    <location>
        <position position="282"/>
    </location>
    <ligand>
        <name>S-adenosyl-L-methionine</name>
        <dbReference type="ChEBI" id="CHEBI:59789"/>
    </ligand>
</feature>
<dbReference type="Gene3D" id="1.10.940.10">
    <property type="entry name" value="NusB-like"/>
    <property type="match status" value="1"/>
</dbReference>
<evidence type="ECO:0000256" key="3">
    <source>
        <dbReference type="ARBA" id="ARBA00007494"/>
    </source>
</evidence>
<dbReference type="InterPro" id="IPR029063">
    <property type="entry name" value="SAM-dependent_MTases_sf"/>
</dbReference>
<dbReference type="EC" id="2.1.1.176" evidence="4"/>
<dbReference type="InterPro" id="IPR001678">
    <property type="entry name" value="MeTrfase_RsmB-F_NOP2_dom"/>
</dbReference>
<dbReference type="Pfam" id="PF01029">
    <property type="entry name" value="NusB"/>
    <property type="match status" value="1"/>
</dbReference>
<dbReference type="InterPro" id="IPR023267">
    <property type="entry name" value="RCMT"/>
</dbReference>
<dbReference type="PROSITE" id="PS01153">
    <property type="entry name" value="NOL1_NOP2_SUN"/>
    <property type="match status" value="1"/>
</dbReference>
<feature type="binding site" evidence="14">
    <location>
        <position position="309"/>
    </location>
    <ligand>
        <name>S-adenosyl-L-methionine</name>
        <dbReference type="ChEBI" id="CHEBI:59789"/>
    </ligand>
</feature>
<feature type="binding site" evidence="14">
    <location>
        <position position="327"/>
    </location>
    <ligand>
        <name>S-adenosyl-L-methionine</name>
        <dbReference type="ChEBI" id="CHEBI:59789"/>
    </ligand>
</feature>
<dbReference type="FunFam" id="3.40.50.150:FF:000022">
    <property type="entry name" value="Ribosomal RNA small subunit methyltransferase B"/>
    <property type="match status" value="1"/>
</dbReference>
<evidence type="ECO:0000256" key="11">
    <source>
        <dbReference type="ARBA" id="ARBA00030399"/>
    </source>
</evidence>
<dbReference type="Proteomes" id="UP000199394">
    <property type="component" value="Unassembled WGS sequence"/>
</dbReference>
<gene>
    <name evidence="16" type="ORF">SAMN04515656_10248</name>
</gene>
<protein>
    <recommendedName>
        <fullName evidence="4">16S rRNA (cytosine(967)-C(5))-methyltransferase</fullName>
        <ecNumber evidence="4">2.1.1.176</ecNumber>
    </recommendedName>
    <alternativeName>
        <fullName evidence="11">16S rRNA m5C967 methyltransferase</fullName>
    </alternativeName>
    <alternativeName>
        <fullName evidence="12">rRNA (cytosine-C(5)-)-methyltransferase RsmB</fullName>
    </alternativeName>
</protein>
<evidence type="ECO:0000256" key="12">
    <source>
        <dbReference type="ARBA" id="ARBA00031088"/>
    </source>
</evidence>
<evidence type="ECO:0000256" key="1">
    <source>
        <dbReference type="ARBA" id="ARBA00002724"/>
    </source>
</evidence>
<evidence type="ECO:0000256" key="14">
    <source>
        <dbReference type="PROSITE-ProRule" id="PRU01023"/>
    </source>
</evidence>
<keyword evidence="5" id="KW-0963">Cytoplasm</keyword>
<dbReference type="Pfam" id="PF01189">
    <property type="entry name" value="Methyltr_RsmB-F"/>
    <property type="match status" value="1"/>
</dbReference>
<evidence type="ECO:0000256" key="7">
    <source>
        <dbReference type="ARBA" id="ARBA00022603"/>
    </source>
</evidence>
<dbReference type="PANTHER" id="PTHR22807:SF53">
    <property type="entry name" value="RIBOSOMAL RNA SMALL SUBUNIT METHYLTRANSFERASE B-RELATED"/>
    <property type="match status" value="1"/>
</dbReference>
<organism evidence="16 17">
    <name type="scientific">Eubacterium aggregans</name>
    <dbReference type="NCBI Taxonomy" id="81409"/>
    <lineage>
        <taxon>Bacteria</taxon>
        <taxon>Bacillati</taxon>
        <taxon>Bacillota</taxon>
        <taxon>Clostridia</taxon>
        <taxon>Eubacteriales</taxon>
        <taxon>Eubacteriaceae</taxon>
        <taxon>Eubacterium</taxon>
    </lineage>
</organism>
<keyword evidence="6" id="KW-0698">rRNA processing</keyword>
<dbReference type="NCBIfam" id="TIGR00563">
    <property type="entry name" value="rsmB"/>
    <property type="match status" value="1"/>
</dbReference>
<proteinExistence type="inferred from homology"/>
<keyword evidence="17" id="KW-1185">Reference proteome</keyword>
<dbReference type="Pfam" id="PF22458">
    <property type="entry name" value="RsmF-B_ferredox"/>
    <property type="match status" value="1"/>
</dbReference>
<dbReference type="EMBL" id="FNRK01000002">
    <property type="protein sequence ID" value="SDZ98350.1"/>
    <property type="molecule type" value="Genomic_DNA"/>
</dbReference>
<evidence type="ECO:0000313" key="17">
    <source>
        <dbReference type="Proteomes" id="UP000199394"/>
    </source>
</evidence>
<evidence type="ECO:0000256" key="10">
    <source>
        <dbReference type="ARBA" id="ARBA00022884"/>
    </source>
</evidence>
<feature type="domain" description="SAM-dependent MTase RsmB/NOP-type" evidence="15">
    <location>
        <begin position="164"/>
        <end position="429"/>
    </location>
</feature>
<dbReference type="AlphaFoldDB" id="A0A1H3XGK6"/>